<organism evidence="10 11">
    <name type="scientific">Chanos chanos</name>
    <name type="common">Milkfish</name>
    <name type="synonym">Mugil chanos</name>
    <dbReference type="NCBI Taxonomy" id="29144"/>
    <lineage>
        <taxon>Eukaryota</taxon>
        <taxon>Metazoa</taxon>
        <taxon>Chordata</taxon>
        <taxon>Craniata</taxon>
        <taxon>Vertebrata</taxon>
        <taxon>Euteleostomi</taxon>
        <taxon>Actinopterygii</taxon>
        <taxon>Neopterygii</taxon>
        <taxon>Teleostei</taxon>
        <taxon>Ostariophysi</taxon>
        <taxon>Gonorynchiformes</taxon>
        <taxon>Chanidae</taxon>
        <taxon>Chanos</taxon>
    </lineage>
</organism>
<feature type="compositionally biased region" description="Polar residues" evidence="8">
    <location>
        <begin position="407"/>
        <end position="417"/>
    </location>
</feature>
<feature type="region of interest" description="Disordered" evidence="8">
    <location>
        <begin position="1"/>
        <end position="20"/>
    </location>
</feature>
<comment type="subcellular location">
    <subcellularLocation>
        <location evidence="2">Cytoplasm</location>
    </subcellularLocation>
    <subcellularLocation>
        <location evidence="1">Endomembrane system</location>
    </subcellularLocation>
</comment>
<sequence length="473" mass="52967">MAEKKISANSSESPKGGAGVFAKRVQRQFSRAQERVLQRIGKSSETRDAEFERMVQDLQDQQGDGHRIYKDLKAYVNAVKVMRDASSRLFQSLFDAYESDWDGENDLGAIVEGEELLWSDYEAKLLDQALRTMESYMSQFPDIREKVAKRGRKLVDYDSSRHHLGALQNAKKRDDIKISKAEEEMKEAKSVFENLNHELKEELPTLFDSRIGCYVTVFQAIAGLRDIFYKEMNTLNQDLQSVMTDLKTQHPDKVFVVKAFNRTGSLKRRSLRSPRSWMNSLSDFTLPYSPTSTLKREHSSSFRSDRYSYEFQRGLSPGSHRSQVVEEPMVGERDISSTSNLPVTEETSPATESEVSDSAAGAPRGSGEETPVDEGKEKKEWEGEPPSTEGEREEDASSPKAEAEADTLQTGVNNSETPNRKDPINLNSTGSHTEDTKDSGCDGLENGTADTEHSGVLSTGVAKRDCVVKEETV</sequence>
<dbReference type="GO" id="GO:0097320">
    <property type="term" value="P:plasma membrane tubulation"/>
    <property type="evidence" value="ECO:0007669"/>
    <property type="project" value="TreeGrafter"/>
</dbReference>
<dbReference type="InParanoid" id="A0A6J2UW26"/>
<dbReference type="GO" id="GO:0006911">
    <property type="term" value="P:phagocytosis, engulfment"/>
    <property type="evidence" value="ECO:0007669"/>
    <property type="project" value="TreeGrafter"/>
</dbReference>
<dbReference type="Gene3D" id="1.20.1270.60">
    <property type="entry name" value="Arfaptin homology (AH) domain/BAR domain"/>
    <property type="match status" value="1"/>
</dbReference>
<keyword evidence="10" id="KW-1185">Reference proteome</keyword>
<gene>
    <name evidence="11" type="primary">bin2a</name>
</gene>
<dbReference type="AlphaFoldDB" id="A0A6J2UW26"/>
<dbReference type="GO" id="GO:0012505">
    <property type="term" value="C:endomembrane system"/>
    <property type="evidence" value="ECO:0007669"/>
    <property type="project" value="UniProtKB-SubCell"/>
</dbReference>
<evidence type="ECO:0000256" key="7">
    <source>
        <dbReference type="SAM" id="Coils"/>
    </source>
</evidence>
<dbReference type="FunFam" id="1.20.1270.60:FF:000013">
    <property type="entry name" value="Amphiphysin isoform 2"/>
    <property type="match status" value="1"/>
</dbReference>
<dbReference type="InterPro" id="IPR003005">
    <property type="entry name" value="Amphiphysin"/>
</dbReference>
<dbReference type="PANTHER" id="PTHR46514">
    <property type="entry name" value="AMPHIPHYSIN"/>
    <property type="match status" value="1"/>
</dbReference>
<feature type="region of interest" description="Disordered" evidence="8">
    <location>
        <begin position="312"/>
        <end position="460"/>
    </location>
</feature>
<dbReference type="PROSITE" id="PS51021">
    <property type="entry name" value="BAR"/>
    <property type="match status" value="1"/>
</dbReference>
<feature type="domain" description="BAR" evidence="9">
    <location>
        <begin position="36"/>
        <end position="252"/>
    </location>
</feature>
<keyword evidence="4" id="KW-0963">Cytoplasm</keyword>
<evidence type="ECO:0000259" key="9">
    <source>
        <dbReference type="PROSITE" id="PS51021"/>
    </source>
</evidence>
<reference evidence="11" key="1">
    <citation type="submission" date="2025-08" db="UniProtKB">
        <authorList>
            <consortium name="RefSeq"/>
        </authorList>
    </citation>
    <scope>IDENTIFICATION</scope>
</reference>
<dbReference type="SMART" id="SM00721">
    <property type="entry name" value="BAR"/>
    <property type="match status" value="1"/>
</dbReference>
<dbReference type="GO" id="GO:0001891">
    <property type="term" value="C:phagocytic cup"/>
    <property type="evidence" value="ECO:0007669"/>
    <property type="project" value="TreeGrafter"/>
</dbReference>
<dbReference type="Pfam" id="PF03114">
    <property type="entry name" value="BAR"/>
    <property type="match status" value="1"/>
</dbReference>
<dbReference type="PRINTS" id="PR01251">
    <property type="entry name" value="AMPHIPHYSIN"/>
</dbReference>
<evidence type="ECO:0000313" key="11">
    <source>
        <dbReference type="RefSeq" id="XP_030623527.1"/>
    </source>
</evidence>
<evidence type="ECO:0000256" key="8">
    <source>
        <dbReference type="SAM" id="MobiDB-lite"/>
    </source>
</evidence>
<dbReference type="GO" id="GO:0071800">
    <property type="term" value="P:podosome assembly"/>
    <property type="evidence" value="ECO:0007669"/>
    <property type="project" value="TreeGrafter"/>
</dbReference>
<dbReference type="OrthoDB" id="446293at2759"/>
<feature type="compositionally biased region" description="Basic and acidic residues" evidence="8">
    <location>
        <begin position="373"/>
        <end position="382"/>
    </location>
</feature>
<dbReference type="GeneID" id="115806808"/>
<accession>A0A6J2UW26</accession>
<keyword evidence="3" id="KW-0728">SH3 domain</keyword>
<feature type="compositionally biased region" description="Polar residues" evidence="8">
    <location>
        <begin position="336"/>
        <end position="353"/>
    </location>
</feature>
<dbReference type="GO" id="GO:0005543">
    <property type="term" value="F:phospholipid binding"/>
    <property type="evidence" value="ECO:0007669"/>
    <property type="project" value="TreeGrafter"/>
</dbReference>
<evidence type="ECO:0000256" key="6">
    <source>
        <dbReference type="ARBA" id="ARBA00023136"/>
    </source>
</evidence>
<evidence type="ECO:0000256" key="2">
    <source>
        <dbReference type="ARBA" id="ARBA00004496"/>
    </source>
</evidence>
<evidence type="ECO:0000256" key="3">
    <source>
        <dbReference type="ARBA" id="ARBA00022443"/>
    </source>
</evidence>
<name>A0A6J2UW26_CHACN</name>
<evidence type="ECO:0000313" key="10">
    <source>
        <dbReference type="Proteomes" id="UP000504632"/>
    </source>
</evidence>
<dbReference type="RefSeq" id="XP_030623527.1">
    <property type="nucleotide sequence ID" value="XM_030767667.1"/>
</dbReference>
<dbReference type="CTD" id="494244"/>
<feature type="coiled-coil region" evidence="7">
    <location>
        <begin position="164"/>
        <end position="202"/>
    </location>
</feature>
<dbReference type="GO" id="GO:0002102">
    <property type="term" value="C:podosome"/>
    <property type="evidence" value="ECO:0007669"/>
    <property type="project" value="TreeGrafter"/>
</dbReference>
<dbReference type="PANTHER" id="PTHR46514:SF1">
    <property type="entry name" value="BRIDGING INTEGRATOR 2"/>
    <property type="match status" value="1"/>
</dbReference>
<keyword evidence="6" id="KW-0472">Membrane</keyword>
<dbReference type="GO" id="GO:0005737">
    <property type="term" value="C:cytoplasm"/>
    <property type="evidence" value="ECO:0007669"/>
    <property type="project" value="UniProtKB-SubCell"/>
</dbReference>
<proteinExistence type="predicted"/>
<evidence type="ECO:0000256" key="5">
    <source>
        <dbReference type="ARBA" id="ARBA00023054"/>
    </source>
</evidence>
<evidence type="ECO:0000256" key="1">
    <source>
        <dbReference type="ARBA" id="ARBA00004308"/>
    </source>
</evidence>
<dbReference type="Proteomes" id="UP000504632">
    <property type="component" value="Chromosome 3"/>
</dbReference>
<dbReference type="InterPro" id="IPR004148">
    <property type="entry name" value="BAR_dom"/>
</dbReference>
<evidence type="ECO:0000256" key="4">
    <source>
        <dbReference type="ARBA" id="ARBA00022490"/>
    </source>
</evidence>
<dbReference type="InterPro" id="IPR027267">
    <property type="entry name" value="AH/BAR_dom_sf"/>
</dbReference>
<dbReference type="SUPFAM" id="SSF103657">
    <property type="entry name" value="BAR/IMD domain-like"/>
    <property type="match status" value="1"/>
</dbReference>
<keyword evidence="5 7" id="KW-0175">Coiled coil</keyword>
<protein>
    <submittedName>
        <fullName evidence="11">Bridging integrator 2a</fullName>
    </submittedName>
</protein>